<comment type="catalytic activity">
    <reaction evidence="6">
        <text>L-aspartate + NADP(+) + H2O = oxaloacetate + NH4(+) + NADPH + H(+)</text>
        <dbReference type="Rhea" id="RHEA:11784"/>
        <dbReference type="ChEBI" id="CHEBI:15377"/>
        <dbReference type="ChEBI" id="CHEBI:15378"/>
        <dbReference type="ChEBI" id="CHEBI:16452"/>
        <dbReference type="ChEBI" id="CHEBI:28938"/>
        <dbReference type="ChEBI" id="CHEBI:29991"/>
        <dbReference type="ChEBI" id="CHEBI:57783"/>
        <dbReference type="ChEBI" id="CHEBI:58349"/>
        <dbReference type="EC" id="1.4.1.21"/>
    </reaction>
</comment>
<keyword evidence="3 6" id="KW-0521">NADP</keyword>
<dbReference type="InterPro" id="IPR020626">
    <property type="entry name" value="Asp_DH_prok"/>
</dbReference>
<evidence type="ECO:0000313" key="10">
    <source>
        <dbReference type="EMBL" id="APT58861.1"/>
    </source>
</evidence>
<dbReference type="GO" id="GO:0016639">
    <property type="term" value="F:oxidoreductase activity, acting on the CH-NH2 group of donors, NAD or NADP as acceptor"/>
    <property type="evidence" value="ECO:0007669"/>
    <property type="project" value="UniProtKB-UniRule"/>
</dbReference>
<dbReference type="PIRSF" id="PIRSF005227">
    <property type="entry name" value="Asp_dh_NAD_syn"/>
    <property type="match status" value="1"/>
</dbReference>
<dbReference type="Gene3D" id="3.40.50.720">
    <property type="entry name" value="NAD(P)-binding Rossmann-like Domain"/>
    <property type="match status" value="1"/>
</dbReference>
<dbReference type="GO" id="GO:0050661">
    <property type="term" value="F:NADP binding"/>
    <property type="evidence" value="ECO:0007669"/>
    <property type="project" value="UniProtKB-UniRule"/>
</dbReference>
<proteinExistence type="inferred from homology"/>
<feature type="active site" evidence="6">
    <location>
        <position position="226"/>
    </location>
</feature>
<keyword evidence="7" id="KW-0732">Signal</keyword>
<keyword evidence="5 6" id="KW-0520">NAD</keyword>
<gene>
    <name evidence="6" type="primary">nadX</name>
    <name evidence="10" type="ORF">RGI145_18860</name>
</gene>
<feature type="chain" id="PRO_5012792490" description="L-aspartate dehydrogenase" evidence="7">
    <location>
        <begin position="22"/>
        <end position="273"/>
    </location>
</feature>
<comment type="catalytic activity">
    <reaction evidence="6">
        <text>L-aspartate + NAD(+) + H2O = oxaloacetate + NH4(+) + NADH + H(+)</text>
        <dbReference type="Rhea" id="RHEA:11788"/>
        <dbReference type="ChEBI" id="CHEBI:15377"/>
        <dbReference type="ChEBI" id="CHEBI:15378"/>
        <dbReference type="ChEBI" id="CHEBI:16452"/>
        <dbReference type="ChEBI" id="CHEBI:28938"/>
        <dbReference type="ChEBI" id="CHEBI:29991"/>
        <dbReference type="ChEBI" id="CHEBI:57540"/>
        <dbReference type="ChEBI" id="CHEBI:57945"/>
        <dbReference type="EC" id="1.4.1.21"/>
    </reaction>
</comment>
<dbReference type="AlphaFoldDB" id="A0A1L7AJE0"/>
<dbReference type="GO" id="GO:0051287">
    <property type="term" value="F:NAD binding"/>
    <property type="evidence" value="ECO:0007669"/>
    <property type="project" value="UniProtKB-UniRule"/>
</dbReference>
<dbReference type="UniPathway" id="UPA00253">
    <property type="reaction ID" value="UER00456"/>
</dbReference>
<evidence type="ECO:0000256" key="3">
    <source>
        <dbReference type="ARBA" id="ARBA00022857"/>
    </source>
</evidence>
<evidence type="ECO:0000256" key="4">
    <source>
        <dbReference type="ARBA" id="ARBA00023002"/>
    </source>
</evidence>
<evidence type="ECO:0000256" key="5">
    <source>
        <dbReference type="ARBA" id="ARBA00023027"/>
    </source>
</evidence>
<dbReference type="SUPFAM" id="SSF55347">
    <property type="entry name" value="Glyceraldehyde-3-phosphate dehydrogenase-like, C-terminal domain"/>
    <property type="match status" value="1"/>
</dbReference>
<dbReference type="InterPro" id="IPR005106">
    <property type="entry name" value="Asp/hSer_DH_NAD-bd"/>
</dbReference>
<dbReference type="EMBL" id="CP015583">
    <property type="protein sequence ID" value="APT58861.1"/>
    <property type="molecule type" value="Genomic_DNA"/>
</dbReference>
<feature type="domain" description="Aspartate/homoserine dehydrogenase NAD-binding" evidence="9">
    <location>
        <begin position="8"/>
        <end position="127"/>
    </location>
</feature>
<evidence type="ECO:0000259" key="9">
    <source>
        <dbReference type="Pfam" id="PF03447"/>
    </source>
</evidence>
<dbReference type="PANTHER" id="PTHR31873">
    <property type="entry name" value="L-ASPARTATE DEHYDROGENASE-RELATED"/>
    <property type="match status" value="1"/>
</dbReference>
<dbReference type="Gene3D" id="3.30.360.10">
    <property type="entry name" value="Dihydrodipicolinate Reductase, domain 2"/>
    <property type="match status" value="1"/>
</dbReference>
<evidence type="ECO:0000256" key="6">
    <source>
        <dbReference type="HAMAP-Rule" id="MF_01265"/>
    </source>
</evidence>
<comment type="pathway">
    <text evidence="6">Cofactor biosynthesis; NAD(+) biosynthesis; iminoaspartate from L-aspartate (dehydrogenase route): step 1/1.</text>
</comment>
<feature type="binding site" evidence="6">
    <location>
        <position position="130"/>
    </location>
    <ligand>
        <name>NAD(+)</name>
        <dbReference type="ChEBI" id="CHEBI:57540"/>
    </ligand>
</feature>
<name>A0A1L7AJE0_9PROT</name>
<comment type="similarity">
    <text evidence="1 6">Belongs to the L-aspartate dehydrogenase family.</text>
</comment>
<evidence type="ECO:0000256" key="1">
    <source>
        <dbReference type="ARBA" id="ARBA00008331"/>
    </source>
</evidence>
<dbReference type="NCBIfam" id="NF009828">
    <property type="entry name" value="PRK13303.1-3"/>
    <property type="match status" value="1"/>
</dbReference>
<dbReference type="NCBIfam" id="NF009829">
    <property type="entry name" value="PRK13303.1-4"/>
    <property type="match status" value="1"/>
</dbReference>
<comment type="miscellaneous">
    <text evidence="6">The iminoaspartate product is unstable in aqueous solution and can decompose to oxaloacetate and ammonia.</text>
</comment>
<dbReference type="PANTHER" id="PTHR31873:SF6">
    <property type="entry name" value="ASPARTATE DEHYDROGENASE DOMAIN-CONTAINING PROTEIN"/>
    <property type="match status" value="1"/>
</dbReference>
<dbReference type="Proteomes" id="UP000185494">
    <property type="component" value="Chromosome 1"/>
</dbReference>
<dbReference type="GO" id="GO:0033735">
    <property type="term" value="F:aspartate dehydrogenase [NAD(P)+] activity"/>
    <property type="evidence" value="ECO:0007669"/>
    <property type="project" value="UniProtKB-EC"/>
</dbReference>
<dbReference type="InterPro" id="IPR011182">
    <property type="entry name" value="L-Asp_DH"/>
</dbReference>
<feature type="signal peptide" evidence="7">
    <location>
        <begin position="1"/>
        <end position="21"/>
    </location>
</feature>
<evidence type="ECO:0000256" key="2">
    <source>
        <dbReference type="ARBA" id="ARBA00022642"/>
    </source>
</evidence>
<dbReference type="KEGG" id="rgi:RGI145_18860"/>
<organism evidence="10 11">
    <name type="scientific">Roseomonas gilardii</name>
    <dbReference type="NCBI Taxonomy" id="257708"/>
    <lineage>
        <taxon>Bacteria</taxon>
        <taxon>Pseudomonadati</taxon>
        <taxon>Pseudomonadota</taxon>
        <taxon>Alphaproteobacteria</taxon>
        <taxon>Acetobacterales</taxon>
        <taxon>Roseomonadaceae</taxon>
        <taxon>Roseomonas</taxon>
    </lineage>
</organism>
<dbReference type="HAMAP" id="MF_01265">
    <property type="entry name" value="NadX"/>
    <property type="match status" value="1"/>
</dbReference>
<keyword evidence="2 6" id="KW-0662">Pyridine nucleotide biosynthesis</keyword>
<evidence type="ECO:0000256" key="7">
    <source>
        <dbReference type="SAM" id="SignalP"/>
    </source>
</evidence>
<dbReference type="InterPro" id="IPR002811">
    <property type="entry name" value="Asp_DH"/>
</dbReference>
<comment type="function">
    <text evidence="6">Specifically catalyzes the NAD or NADP-dependent dehydrogenation of L-aspartate to iminoaspartate.</text>
</comment>
<dbReference type="GO" id="GO:0009435">
    <property type="term" value="P:NAD+ biosynthetic process"/>
    <property type="evidence" value="ECO:0007669"/>
    <property type="project" value="UniProtKB-UniRule"/>
</dbReference>
<reference evidence="10 11" key="1">
    <citation type="submission" date="2016-05" db="EMBL/GenBank/DDBJ databases">
        <title>Complete Genome and Methylome Analysis of Psychrotrophic Bacterial Isolates from Antarctic Lake Untersee.</title>
        <authorList>
            <person name="Fomenkov A."/>
            <person name="Akimov V.N."/>
            <person name="Vasilyeva L.V."/>
            <person name="Andersen D."/>
            <person name="Vincze T."/>
            <person name="Roberts R.J."/>
        </authorList>
    </citation>
    <scope>NUCLEOTIDE SEQUENCE [LARGE SCALE GENOMIC DNA]</scope>
    <source>
        <strain evidence="10 11">U14-5</strain>
    </source>
</reference>
<keyword evidence="4 6" id="KW-0560">Oxidoreductase</keyword>
<feature type="binding site" evidence="6">
    <location>
        <position position="196"/>
    </location>
    <ligand>
        <name>NAD(+)</name>
        <dbReference type="ChEBI" id="CHEBI:57540"/>
    </ligand>
</feature>
<feature type="domain" description="Aspartate dehydrogenase" evidence="8">
    <location>
        <begin position="173"/>
        <end position="260"/>
    </location>
</feature>
<dbReference type="NCBIfam" id="NF009827">
    <property type="entry name" value="PRK13303.1-2"/>
    <property type="match status" value="1"/>
</dbReference>
<dbReference type="RefSeq" id="WP_075799608.1">
    <property type="nucleotide sequence ID" value="NZ_CP015583.1"/>
</dbReference>
<protein>
    <recommendedName>
        <fullName evidence="6">L-aspartate dehydrogenase</fullName>
        <ecNumber evidence="6">1.4.1.21</ecNumber>
    </recommendedName>
</protein>
<evidence type="ECO:0000259" key="8">
    <source>
        <dbReference type="Pfam" id="PF01958"/>
    </source>
</evidence>
<accession>A0A1L7AJE0</accession>
<dbReference type="eggNOG" id="COG1712">
    <property type="taxonomic scope" value="Bacteria"/>
</dbReference>
<dbReference type="Pfam" id="PF01958">
    <property type="entry name" value="Asp_DH_C"/>
    <property type="match status" value="1"/>
</dbReference>
<sequence length="273" mass="27956">MRRLGLIGAGGMAATVLEALAAHLPAPLEHVTILVRPGSEAKAEALLAAHRVAEASTVRGDIAGFLADAPDVVAECAGHGAVRDHGEAVLRGGCDLVVIAIGALADADLHVRLEAAAQAGGAKLVLPPGAVGGIDALGAARLSGLEEVTYLGRKPPRAWKGTPAETRLDLDALTEPTVFYEGTAREAARDYPQNANVAATVALAAGGFDTVRVRLIADPGITRNVHEVAVRSGCADFTIRLEGRPSPANPKTSLTAGYSVARELLNRASATVI</sequence>
<dbReference type="EC" id="1.4.1.21" evidence="6"/>
<dbReference type="SUPFAM" id="SSF51735">
    <property type="entry name" value="NAD(P)-binding Rossmann-fold domains"/>
    <property type="match status" value="1"/>
</dbReference>
<dbReference type="STRING" id="257708.RGI145_18860"/>
<dbReference type="InterPro" id="IPR036291">
    <property type="entry name" value="NAD(P)-bd_dom_sf"/>
</dbReference>
<dbReference type="Pfam" id="PF03447">
    <property type="entry name" value="NAD_binding_3"/>
    <property type="match status" value="1"/>
</dbReference>
<evidence type="ECO:0000313" key="11">
    <source>
        <dbReference type="Proteomes" id="UP000185494"/>
    </source>
</evidence>